<organism evidence="1 2">
    <name type="scientific">Batrachochytrium salamandrivorans</name>
    <dbReference type="NCBI Taxonomy" id="1357716"/>
    <lineage>
        <taxon>Eukaryota</taxon>
        <taxon>Fungi</taxon>
        <taxon>Fungi incertae sedis</taxon>
        <taxon>Chytridiomycota</taxon>
        <taxon>Chytridiomycota incertae sedis</taxon>
        <taxon>Chytridiomycetes</taxon>
        <taxon>Rhizophydiales</taxon>
        <taxon>Rhizophydiales incertae sedis</taxon>
        <taxon>Batrachochytrium</taxon>
    </lineage>
</organism>
<sequence>MFDLSLDKVAKERHAANNLPLKNPMSVPKVTIFVVGPLKVGKTAISNHIAEMSESLNGIDYHPTQGVRILEFYRKLVSDGNTHKWKEVTLEVEIWDCSGNIDYHTCWPAVSTHIHGVLFITSPDLKQDKELDVWAELFPTIKSNQCAVFVHRPINSLSKTKVKMTHKTLARAPLVYTSLDQEPETIRSEFDALLASAYSAMLDSREKEEKLIAG</sequence>
<evidence type="ECO:0008006" key="3">
    <source>
        <dbReference type="Google" id="ProtNLM"/>
    </source>
</evidence>
<dbReference type="EMBL" id="JAFCIX010000008">
    <property type="protein sequence ID" value="KAH6601405.1"/>
    <property type="molecule type" value="Genomic_DNA"/>
</dbReference>
<proteinExistence type="predicted"/>
<gene>
    <name evidence="1" type="ORF">BASA50_001629</name>
</gene>
<dbReference type="Gene3D" id="3.40.50.300">
    <property type="entry name" value="P-loop containing nucleotide triphosphate hydrolases"/>
    <property type="match status" value="1"/>
</dbReference>
<dbReference type="InterPro" id="IPR027417">
    <property type="entry name" value="P-loop_NTPase"/>
</dbReference>
<reference evidence="1 2" key="1">
    <citation type="submission" date="2021-02" db="EMBL/GenBank/DDBJ databases">
        <title>Variation within the Batrachochytrium salamandrivorans European outbreak.</title>
        <authorList>
            <person name="Kelly M."/>
            <person name="Pasmans F."/>
            <person name="Shea T.P."/>
            <person name="Munoz J.F."/>
            <person name="Carranza S."/>
            <person name="Cuomo C.A."/>
            <person name="Martel A."/>
        </authorList>
    </citation>
    <scope>NUCLEOTIDE SEQUENCE [LARGE SCALE GENOMIC DNA]</scope>
    <source>
        <strain evidence="1 2">AMFP18/2</strain>
    </source>
</reference>
<dbReference type="Pfam" id="PF08477">
    <property type="entry name" value="Roc"/>
    <property type="match status" value="1"/>
</dbReference>
<name>A0ABQ8FNJ3_9FUNG</name>
<keyword evidence="2" id="KW-1185">Reference proteome</keyword>
<accession>A0ABQ8FNJ3</accession>
<comment type="caution">
    <text evidence="1">The sequence shown here is derived from an EMBL/GenBank/DDBJ whole genome shotgun (WGS) entry which is preliminary data.</text>
</comment>
<evidence type="ECO:0000313" key="2">
    <source>
        <dbReference type="Proteomes" id="UP001648503"/>
    </source>
</evidence>
<protein>
    <recommendedName>
        <fullName evidence="3">Intraflagellar transport protein 22 homolog</fullName>
    </recommendedName>
</protein>
<dbReference type="SUPFAM" id="SSF52540">
    <property type="entry name" value="P-loop containing nucleoside triphosphate hydrolases"/>
    <property type="match status" value="1"/>
</dbReference>
<evidence type="ECO:0000313" key="1">
    <source>
        <dbReference type="EMBL" id="KAH6601405.1"/>
    </source>
</evidence>
<dbReference type="Proteomes" id="UP001648503">
    <property type="component" value="Unassembled WGS sequence"/>
</dbReference>